<protein>
    <submittedName>
        <fullName evidence="4">Arylsulfatase</fullName>
    </submittedName>
</protein>
<dbReference type="RefSeq" id="WP_007104928.1">
    <property type="nucleotide sequence ID" value="NZ_BAER01000047.1"/>
</dbReference>
<dbReference type="PROSITE" id="PS51257">
    <property type="entry name" value="PROKAR_LIPOPROTEIN"/>
    <property type="match status" value="1"/>
</dbReference>
<dbReference type="InterPro" id="IPR000917">
    <property type="entry name" value="Sulfatase_N"/>
</dbReference>
<dbReference type="PANTHER" id="PTHR42693">
    <property type="entry name" value="ARYLSULFATASE FAMILY MEMBER"/>
    <property type="match status" value="1"/>
</dbReference>
<dbReference type="GO" id="GO:0004065">
    <property type="term" value="F:arylsulfatase activity"/>
    <property type="evidence" value="ECO:0007669"/>
    <property type="project" value="TreeGrafter"/>
</dbReference>
<feature type="chain" id="PRO_5003901512" evidence="2">
    <location>
        <begin position="19"/>
        <end position="562"/>
    </location>
</feature>
<organism evidence="4 5">
    <name type="scientific">Paraglaciecola polaris LMG 21857</name>
    <dbReference type="NCBI Taxonomy" id="1129793"/>
    <lineage>
        <taxon>Bacteria</taxon>
        <taxon>Pseudomonadati</taxon>
        <taxon>Pseudomonadota</taxon>
        <taxon>Gammaproteobacteria</taxon>
        <taxon>Alteromonadales</taxon>
        <taxon>Alteromonadaceae</taxon>
        <taxon>Paraglaciecola</taxon>
    </lineage>
</organism>
<sequence>MRALIIVLLAASILSCMAKDEATPVQKNSNGSLQSPPNILLIVADDLGYSDLGAYGSEIDTPSIDSLASNGALFSNFYAHANCSPSRTMLFTGIDSHLAGLGAMHGYEGDNQRGIPGYEGHLNQQTVSFAKLLQNSGYQTYMTGKWHLGDTPGSSPKAQGFDRYFAQMKGSPPSGHFNVNGGRKGATRAYLEDGVDRTGMPVPDDFFSSNFYTSKLIEYIDAGQQNASPFFAYLAFSAPHIPVQAPESHIDLYKGRYDKGYDVLRQRRFNKMQELGLIDKNVSLSARAPDVEPWENLTIEDQGIQSRRMEIYAGAIDNLDDNVGRLLDYLRASNQLDNTLILFMSDNGAAGFTGWQSKVLVQRYNNADNSLENLGRDGSMMFYGPGWASASSTPFYLFKRHMSEGGIRVPFIISGPGVEHHATVSREMLTIRDVAPTLLDVAGVRYPAAEFEGRKVLPQTGLSFVRKLQYPEDHTHIHQTTEVFGWELFKRRAVRKGDWKAVLQETPFGTGNWQLYDLSVDPGETHDLAQQEKEKLNEMKVAWKSYAENNNVIISNAPLRWP</sequence>
<dbReference type="STRING" id="1129793.GPLA_2240"/>
<keyword evidence="5" id="KW-1185">Reference proteome</keyword>
<name>K7ACR5_9ALTE</name>
<dbReference type="InterPro" id="IPR017850">
    <property type="entry name" value="Alkaline_phosphatase_core_sf"/>
</dbReference>
<dbReference type="EMBL" id="BAER01000047">
    <property type="protein sequence ID" value="GAC33145.1"/>
    <property type="molecule type" value="Genomic_DNA"/>
</dbReference>
<dbReference type="InterPro" id="IPR050738">
    <property type="entry name" value="Sulfatase"/>
</dbReference>
<keyword evidence="2" id="KW-0732">Signal</keyword>
<dbReference type="SUPFAM" id="SSF53649">
    <property type="entry name" value="Alkaline phosphatase-like"/>
    <property type="match status" value="1"/>
</dbReference>
<evidence type="ECO:0000256" key="1">
    <source>
        <dbReference type="ARBA" id="ARBA00008779"/>
    </source>
</evidence>
<dbReference type="PANTHER" id="PTHR42693:SF33">
    <property type="entry name" value="ARYLSULFATASE"/>
    <property type="match status" value="1"/>
</dbReference>
<evidence type="ECO:0000259" key="3">
    <source>
        <dbReference type="Pfam" id="PF00884"/>
    </source>
</evidence>
<evidence type="ECO:0000313" key="5">
    <source>
        <dbReference type="Proteomes" id="UP000006322"/>
    </source>
</evidence>
<feature type="signal peptide" evidence="2">
    <location>
        <begin position="1"/>
        <end position="18"/>
    </location>
</feature>
<dbReference type="Proteomes" id="UP000006322">
    <property type="component" value="Unassembled WGS sequence"/>
</dbReference>
<evidence type="ECO:0000313" key="4">
    <source>
        <dbReference type="EMBL" id="GAC33145.1"/>
    </source>
</evidence>
<proteinExistence type="inferred from homology"/>
<dbReference type="CDD" id="cd16025">
    <property type="entry name" value="PAS_like"/>
    <property type="match status" value="1"/>
</dbReference>
<dbReference type="OrthoDB" id="9803751at2"/>
<dbReference type="Gene3D" id="3.30.1120.10">
    <property type="match status" value="1"/>
</dbReference>
<dbReference type="AlphaFoldDB" id="K7ACR5"/>
<dbReference type="Pfam" id="PF00884">
    <property type="entry name" value="Sulfatase"/>
    <property type="match status" value="1"/>
</dbReference>
<comment type="caution">
    <text evidence="4">The sequence shown here is derived from an EMBL/GenBank/DDBJ whole genome shotgun (WGS) entry which is preliminary data.</text>
</comment>
<dbReference type="Gene3D" id="3.40.720.10">
    <property type="entry name" value="Alkaline Phosphatase, subunit A"/>
    <property type="match status" value="1"/>
</dbReference>
<accession>K7ACR5</accession>
<reference evidence="5" key="1">
    <citation type="journal article" date="2014" name="Environ. Microbiol.">
        <title>Comparative genomics of the marine bacterial genus Glaciecola reveals the high degree of genomic diversity and genomic characteristic for cold adaptation.</title>
        <authorList>
            <person name="Qin Q.L."/>
            <person name="Xie B.B."/>
            <person name="Yu Y."/>
            <person name="Shu Y.L."/>
            <person name="Rong J.C."/>
            <person name="Zhang Y.J."/>
            <person name="Zhao D.L."/>
            <person name="Chen X.L."/>
            <person name="Zhang X.Y."/>
            <person name="Chen B."/>
            <person name="Zhou B.C."/>
            <person name="Zhang Y.Z."/>
        </authorList>
    </citation>
    <scope>NUCLEOTIDE SEQUENCE [LARGE SCALE GENOMIC DNA]</scope>
    <source>
        <strain evidence="5">LMG 21857</strain>
    </source>
</reference>
<feature type="domain" description="Sulfatase N-terminal" evidence="3">
    <location>
        <begin position="37"/>
        <end position="444"/>
    </location>
</feature>
<gene>
    <name evidence="4" type="primary">atsA</name>
    <name evidence="4" type="ORF">GPLA_2240</name>
</gene>
<comment type="similarity">
    <text evidence="1">Belongs to the sulfatase family.</text>
</comment>
<evidence type="ECO:0000256" key="2">
    <source>
        <dbReference type="SAM" id="SignalP"/>
    </source>
</evidence>